<evidence type="ECO:0000313" key="1">
    <source>
        <dbReference type="EMBL" id="CAN0501156.1"/>
    </source>
</evidence>
<sequence>MSKVTFIQAVCRLEEEEGSESAGAVLGGVGEDQKERRPNQKGASAGGHPSTEQRGAGWGEGCTPSRREQDLLLVFLEFFAQEPSWPQSQSVDTGFLQFGKKEHISSDQGASRVRGGTGPLDVAAGPVPTAPSCPPPWLQARGSLKTDRLATEQVAGLSELATPWKEQALY</sequence>
<accession>A0ACB1MKY5</accession>
<organism evidence="1 2">
    <name type="scientific">Rangifer tarandus platyrhynchus</name>
    <name type="common">Svalbard reindeer</name>
    <dbReference type="NCBI Taxonomy" id="3082113"/>
    <lineage>
        <taxon>Eukaryota</taxon>
        <taxon>Metazoa</taxon>
        <taxon>Chordata</taxon>
        <taxon>Craniata</taxon>
        <taxon>Vertebrata</taxon>
        <taxon>Euteleostomi</taxon>
        <taxon>Mammalia</taxon>
        <taxon>Eutheria</taxon>
        <taxon>Laurasiatheria</taxon>
        <taxon>Artiodactyla</taxon>
        <taxon>Ruminantia</taxon>
        <taxon>Pecora</taxon>
        <taxon>Cervidae</taxon>
        <taxon>Odocoileinae</taxon>
        <taxon>Rangifer</taxon>
    </lineage>
</organism>
<dbReference type="EMBL" id="OZ243562">
    <property type="protein sequence ID" value="CAN0501156.1"/>
    <property type="molecule type" value="Genomic_DNA"/>
</dbReference>
<reference evidence="1" key="1">
    <citation type="submission" date="2025-03" db="EMBL/GenBank/DDBJ databases">
        <authorList>
            <consortium name="ELIXIR-Norway"/>
            <consortium name="Elixir Norway"/>
        </authorList>
    </citation>
    <scope>NUCLEOTIDE SEQUENCE</scope>
</reference>
<protein>
    <submittedName>
        <fullName evidence="1">Uncharacterized protein</fullName>
    </submittedName>
</protein>
<gene>
    <name evidence="1" type="ORF">MRATA1EN22A_LOCUS22310</name>
</gene>
<dbReference type="Proteomes" id="UP001162501">
    <property type="component" value="Chromosome 34"/>
</dbReference>
<name>A0ACB1MKY5_RANTA</name>
<proteinExistence type="predicted"/>
<evidence type="ECO:0000313" key="2">
    <source>
        <dbReference type="Proteomes" id="UP001162501"/>
    </source>
</evidence>